<sequence length="112" mass="12041">MALAAYRHLLRATRIAFQGDSMLLHSARTQARTGFDKLSSLDPTSEEATKGIDHAEGVAQMLRQNVVQGERQGDSDVLKLNIHKDTELGDNDTIKNPLGKGGKVKVSGGDGL</sequence>
<keyword evidence="5" id="KW-0809">Transit peptide</keyword>
<evidence type="ECO:0000256" key="6">
    <source>
        <dbReference type="ARBA" id="ARBA00023128"/>
    </source>
</evidence>
<dbReference type="GO" id="GO:0005759">
    <property type="term" value="C:mitochondrial matrix"/>
    <property type="evidence" value="ECO:0007669"/>
    <property type="project" value="UniProtKB-SubCell"/>
</dbReference>
<evidence type="ECO:0000256" key="3">
    <source>
        <dbReference type="ARBA" id="ARBA00011589"/>
    </source>
</evidence>
<feature type="region of interest" description="Disordered" evidence="9">
    <location>
        <begin position="88"/>
        <end position="112"/>
    </location>
</feature>
<keyword evidence="11" id="KW-1185">Reference proteome</keyword>
<comment type="similarity">
    <text evidence="2">Belongs to the complex I LYR family. MZM1 subfamily.</text>
</comment>
<reference evidence="10 11" key="1">
    <citation type="submission" date="2023-08" db="EMBL/GenBank/DDBJ databases">
        <title>Black Yeasts Isolated from many extreme environments.</title>
        <authorList>
            <person name="Coleine C."/>
            <person name="Stajich J.E."/>
            <person name="Selbmann L."/>
        </authorList>
    </citation>
    <scope>NUCLEOTIDE SEQUENCE [LARGE SCALE GENOMIC DNA]</scope>
    <source>
        <strain evidence="10 11">CCFEE 5792</strain>
    </source>
</reference>
<evidence type="ECO:0000256" key="8">
    <source>
        <dbReference type="ARBA" id="ARBA00025268"/>
    </source>
</evidence>
<comment type="subunit">
    <text evidence="3">Interacts with RIP1.</text>
</comment>
<dbReference type="InterPro" id="IPR045298">
    <property type="entry name" value="Complex1_LYR_LYRM7"/>
</dbReference>
<comment type="caution">
    <text evidence="10">The sequence shown here is derived from an EMBL/GenBank/DDBJ whole genome shotgun (WGS) entry which is preliminary data.</text>
</comment>
<evidence type="ECO:0000256" key="2">
    <source>
        <dbReference type="ARBA" id="ARBA00009949"/>
    </source>
</evidence>
<evidence type="ECO:0000256" key="9">
    <source>
        <dbReference type="SAM" id="MobiDB-lite"/>
    </source>
</evidence>
<dbReference type="AlphaFoldDB" id="A0AAV9NQ84"/>
<dbReference type="EMBL" id="JAVRRD010000001">
    <property type="protein sequence ID" value="KAK5064491.1"/>
    <property type="molecule type" value="Genomic_DNA"/>
</dbReference>
<dbReference type="PANTHER" id="PTHR46749">
    <property type="entry name" value="COMPLEX III ASSEMBLY FACTOR LYRM7"/>
    <property type="match status" value="1"/>
</dbReference>
<accession>A0AAV9NQ84</accession>
<dbReference type="RefSeq" id="XP_064711815.1">
    <property type="nucleotide sequence ID" value="XM_064843955.1"/>
</dbReference>
<evidence type="ECO:0000256" key="5">
    <source>
        <dbReference type="ARBA" id="ARBA00022946"/>
    </source>
</evidence>
<dbReference type="Proteomes" id="UP001358417">
    <property type="component" value="Unassembled WGS sequence"/>
</dbReference>
<dbReference type="InterPro" id="IPR050435">
    <property type="entry name" value="MZM1/LYRM7"/>
</dbReference>
<keyword evidence="7" id="KW-0143">Chaperone</keyword>
<evidence type="ECO:0000313" key="11">
    <source>
        <dbReference type="Proteomes" id="UP001358417"/>
    </source>
</evidence>
<protein>
    <recommendedName>
        <fullName evidence="4">Mitochondrial zinc maintenance protein 1, mitochondrial</fullName>
    </recommendedName>
</protein>
<name>A0AAV9NQ84_9EURO</name>
<dbReference type="PANTHER" id="PTHR46749:SF1">
    <property type="entry name" value="COMPLEX III ASSEMBLY FACTOR LYRM7"/>
    <property type="match status" value="1"/>
</dbReference>
<keyword evidence="6" id="KW-0496">Mitochondrion</keyword>
<comment type="function">
    <text evidence="8">Assembly factor required for Rieske Fe-S protein RIP1 incorporation into the cytochrome b-c1 (CIII) complex. Functions as a chaperone, binding to this subunit within the mitochondrial matrix and stabilizing it prior to its translocation and insertion into the late CIII dimeric intermediate within the mitochondrial inner membrane. Modulates the mitochondrial matrix zinc pool.</text>
</comment>
<evidence type="ECO:0000256" key="4">
    <source>
        <dbReference type="ARBA" id="ARBA00015108"/>
    </source>
</evidence>
<dbReference type="CDD" id="cd20267">
    <property type="entry name" value="Complex1_LYR_LYRM7"/>
    <property type="match status" value="1"/>
</dbReference>
<gene>
    <name evidence="10" type="primary">MZM1</name>
    <name evidence="10" type="ORF">LTR84_000324</name>
</gene>
<dbReference type="GO" id="GO:0044183">
    <property type="term" value="F:protein folding chaperone"/>
    <property type="evidence" value="ECO:0007669"/>
    <property type="project" value="TreeGrafter"/>
</dbReference>
<evidence type="ECO:0000256" key="1">
    <source>
        <dbReference type="ARBA" id="ARBA00004305"/>
    </source>
</evidence>
<dbReference type="GO" id="GO:0034551">
    <property type="term" value="P:mitochondrial respiratory chain complex III assembly"/>
    <property type="evidence" value="ECO:0007669"/>
    <property type="project" value="InterPro"/>
</dbReference>
<evidence type="ECO:0000313" key="10">
    <source>
        <dbReference type="EMBL" id="KAK5064491.1"/>
    </source>
</evidence>
<organism evidence="10 11">
    <name type="scientific">Exophiala bonariae</name>
    <dbReference type="NCBI Taxonomy" id="1690606"/>
    <lineage>
        <taxon>Eukaryota</taxon>
        <taxon>Fungi</taxon>
        <taxon>Dikarya</taxon>
        <taxon>Ascomycota</taxon>
        <taxon>Pezizomycotina</taxon>
        <taxon>Eurotiomycetes</taxon>
        <taxon>Chaetothyriomycetidae</taxon>
        <taxon>Chaetothyriales</taxon>
        <taxon>Herpotrichiellaceae</taxon>
        <taxon>Exophiala</taxon>
    </lineage>
</organism>
<evidence type="ECO:0000256" key="7">
    <source>
        <dbReference type="ARBA" id="ARBA00023186"/>
    </source>
</evidence>
<comment type="subcellular location">
    <subcellularLocation>
        <location evidence="1">Mitochondrion matrix</location>
    </subcellularLocation>
</comment>
<dbReference type="GeneID" id="89968546"/>
<proteinExistence type="inferred from homology"/>